<dbReference type="InterPro" id="IPR046335">
    <property type="entry name" value="LacI/GalR-like_sensor"/>
</dbReference>
<dbReference type="SMART" id="SM00354">
    <property type="entry name" value="HTH_LACI"/>
    <property type="match status" value="1"/>
</dbReference>
<dbReference type="PANTHER" id="PTHR30146">
    <property type="entry name" value="LACI-RELATED TRANSCRIPTIONAL REPRESSOR"/>
    <property type="match status" value="1"/>
</dbReference>
<dbReference type="RefSeq" id="WP_404594792.1">
    <property type="nucleotide sequence ID" value="NZ_JBIYEW010000003.1"/>
</dbReference>
<dbReference type="SUPFAM" id="SSF47413">
    <property type="entry name" value="lambda repressor-like DNA-binding domains"/>
    <property type="match status" value="1"/>
</dbReference>
<evidence type="ECO:0000313" key="5">
    <source>
        <dbReference type="EMBL" id="MFK4639942.1"/>
    </source>
</evidence>
<keyword evidence="2 5" id="KW-0238">DNA-binding</keyword>
<dbReference type="PROSITE" id="PS50932">
    <property type="entry name" value="HTH_LACI_2"/>
    <property type="match status" value="1"/>
</dbReference>
<keyword evidence="6" id="KW-1185">Reference proteome</keyword>
<evidence type="ECO:0000259" key="4">
    <source>
        <dbReference type="PROSITE" id="PS50932"/>
    </source>
</evidence>
<evidence type="ECO:0000313" key="6">
    <source>
        <dbReference type="Proteomes" id="UP001620520"/>
    </source>
</evidence>
<evidence type="ECO:0000256" key="3">
    <source>
        <dbReference type="ARBA" id="ARBA00023163"/>
    </source>
</evidence>
<protein>
    <submittedName>
        <fullName evidence="5">DNA-binding LacI/PurR family transcriptional regulator</fullName>
    </submittedName>
</protein>
<dbReference type="CDD" id="cd06267">
    <property type="entry name" value="PBP1_LacI_sugar_binding-like"/>
    <property type="match status" value="1"/>
</dbReference>
<gene>
    <name evidence="5" type="ORF">ABIA52_002831</name>
</gene>
<dbReference type="InterPro" id="IPR000843">
    <property type="entry name" value="HTH_LacI"/>
</dbReference>
<keyword evidence="3" id="KW-0804">Transcription</keyword>
<organism evidence="5 6">
    <name type="scientific">Paenarthrobacter histidinolovorans</name>
    <dbReference type="NCBI Taxonomy" id="43664"/>
    <lineage>
        <taxon>Bacteria</taxon>
        <taxon>Bacillati</taxon>
        <taxon>Actinomycetota</taxon>
        <taxon>Actinomycetes</taxon>
        <taxon>Micrococcales</taxon>
        <taxon>Micrococcaceae</taxon>
        <taxon>Paenarthrobacter</taxon>
    </lineage>
</organism>
<dbReference type="GO" id="GO:0003677">
    <property type="term" value="F:DNA binding"/>
    <property type="evidence" value="ECO:0007669"/>
    <property type="project" value="UniProtKB-KW"/>
</dbReference>
<dbReference type="Pfam" id="PF13377">
    <property type="entry name" value="Peripla_BP_3"/>
    <property type="match status" value="1"/>
</dbReference>
<keyword evidence="1" id="KW-0805">Transcription regulation</keyword>
<dbReference type="CDD" id="cd01392">
    <property type="entry name" value="HTH_LacI"/>
    <property type="match status" value="1"/>
</dbReference>
<name>A0ABW8N8N9_9MICC</name>
<comment type="caution">
    <text evidence="5">The sequence shown here is derived from an EMBL/GenBank/DDBJ whole genome shotgun (WGS) entry which is preliminary data.</text>
</comment>
<dbReference type="InterPro" id="IPR028082">
    <property type="entry name" value="Peripla_BP_I"/>
</dbReference>
<dbReference type="PANTHER" id="PTHR30146:SF109">
    <property type="entry name" value="HTH-TYPE TRANSCRIPTIONAL REGULATOR GALS"/>
    <property type="match status" value="1"/>
</dbReference>
<sequence length="342" mass="36818">MAPDRPLRPATQSDVAREVGVSRTLVSFAFRGAPGVSAETKEAIFEAAKRLGYRPNAVAADLARKHRSAVGLYLMDIRNEVYADILSGVRMALPQDGNRLILSVSRSVDGVDRGALESLIEARAGIIIAATLLDPDERVQELAQIVPLVSVTRPVPGVDSVYSDDVLGAKAATEHLLALGHRRIAHLAGPVYDGHTARRRSYQKTMRDAGLKPQTLAAEDFTQEAGQRATTLLLNQPERPTAIFTHNDQLALGAREAAYSLGLSIPQDVSLVGYDNSRIARLHGIDLTTVDLHAVTLGQRAGAIALDRLENPEGPIADERLTPELVVRNSTAPPSFRRDAGT</sequence>
<feature type="domain" description="HTH lacI-type" evidence="4">
    <location>
        <begin position="10"/>
        <end position="64"/>
    </location>
</feature>
<dbReference type="Proteomes" id="UP001620520">
    <property type="component" value="Unassembled WGS sequence"/>
</dbReference>
<dbReference type="Pfam" id="PF00356">
    <property type="entry name" value="LacI"/>
    <property type="match status" value="1"/>
</dbReference>
<accession>A0ABW8N8N9</accession>
<reference evidence="5 6" key="1">
    <citation type="submission" date="2024-10" db="EMBL/GenBank/DDBJ databases">
        <title>Novel secondary metabolite-producing bacteria for plant disease control.</title>
        <authorList>
            <person name="Chevrette M."/>
        </authorList>
    </citation>
    <scope>NUCLEOTIDE SEQUENCE [LARGE SCALE GENOMIC DNA]</scope>
    <source>
        <strain evidence="5 6">J30 TE3557</strain>
    </source>
</reference>
<dbReference type="SUPFAM" id="SSF53822">
    <property type="entry name" value="Periplasmic binding protein-like I"/>
    <property type="match status" value="1"/>
</dbReference>
<dbReference type="Gene3D" id="3.40.50.2300">
    <property type="match status" value="2"/>
</dbReference>
<proteinExistence type="predicted"/>
<dbReference type="EMBL" id="JBIYEW010000003">
    <property type="protein sequence ID" value="MFK4639942.1"/>
    <property type="molecule type" value="Genomic_DNA"/>
</dbReference>
<dbReference type="InterPro" id="IPR010982">
    <property type="entry name" value="Lambda_DNA-bd_dom_sf"/>
</dbReference>
<evidence type="ECO:0000256" key="2">
    <source>
        <dbReference type="ARBA" id="ARBA00023125"/>
    </source>
</evidence>
<evidence type="ECO:0000256" key="1">
    <source>
        <dbReference type="ARBA" id="ARBA00023015"/>
    </source>
</evidence>
<dbReference type="Gene3D" id="1.10.260.40">
    <property type="entry name" value="lambda repressor-like DNA-binding domains"/>
    <property type="match status" value="1"/>
</dbReference>